<dbReference type="PANTHER" id="PTHR22957">
    <property type="entry name" value="TBC1 DOMAIN FAMILY MEMBER GTPASE-ACTIVATING PROTEIN"/>
    <property type="match status" value="1"/>
</dbReference>
<keyword evidence="1" id="KW-0343">GTPase activation</keyword>
<protein>
    <recommendedName>
        <fullName evidence="3">Rab-GAP TBC domain-containing protein</fullName>
    </recommendedName>
</protein>
<keyword evidence="5" id="KW-1185">Reference proteome</keyword>
<gene>
    <name evidence="4" type="ORF">KIPB_002360</name>
</gene>
<feature type="compositionally biased region" description="Basic and acidic residues" evidence="2">
    <location>
        <begin position="479"/>
        <end position="490"/>
    </location>
</feature>
<accession>A0A9K3CRB8</accession>
<dbReference type="SUPFAM" id="SSF47923">
    <property type="entry name" value="Ypt/Rab-GAP domain of gyp1p"/>
    <property type="match status" value="2"/>
</dbReference>
<dbReference type="PROSITE" id="PS50086">
    <property type="entry name" value="TBC_RABGAP"/>
    <property type="match status" value="1"/>
</dbReference>
<dbReference type="Gene3D" id="1.10.472.80">
    <property type="entry name" value="Ypt/Rab-GAP domain of gyp1p, domain 3"/>
    <property type="match status" value="1"/>
</dbReference>
<dbReference type="PANTHER" id="PTHR22957:SF337">
    <property type="entry name" value="TBC1 DOMAIN FAMILY MEMBER 5"/>
    <property type="match status" value="1"/>
</dbReference>
<organism evidence="4 5">
    <name type="scientific">Kipferlia bialata</name>
    <dbReference type="NCBI Taxonomy" id="797122"/>
    <lineage>
        <taxon>Eukaryota</taxon>
        <taxon>Metamonada</taxon>
        <taxon>Carpediemonas-like organisms</taxon>
        <taxon>Kipferlia</taxon>
    </lineage>
</organism>
<dbReference type="Gene3D" id="1.10.8.270">
    <property type="entry name" value="putative rabgap domain of human tbc1 domain family member 14 like domains"/>
    <property type="match status" value="1"/>
</dbReference>
<feature type="region of interest" description="Disordered" evidence="2">
    <location>
        <begin position="449"/>
        <end position="500"/>
    </location>
</feature>
<dbReference type="OrthoDB" id="27140at2759"/>
<dbReference type="Pfam" id="PF00566">
    <property type="entry name" value="RabGAP-TBC"/>
    <property type="match status" value="2"/>
</dbReference>
<feature type="compositionally biased region" description="Acidic residues" evidence="2">
    <location>
        <begin position="542"/>
        <end position="554"/>
    </location>
</feature>
<proteinExistence type="predicted"/>
<reference evidence="4 5" key="1">
    <citation type="journal article" date="2018" name="PLoS ONE">
        <title>The draft genome of Kipferlia bialata reveals reductive genome evolution in fornicate parasites.</title>
        <authorList>
            <person name="Tanifuji G."/>
            <person name="Takabayashi S."/>
            <person name="Kume K."/>
            <person name="Takagi M."/>
            <person name="Nakayama T."/>
            <person name="Kamikawa R."/>
            <person name="Inagaki Y."/>
            <person name="Hashimoto T."/>
        </authorList>
    </citation>
    <scope>NUCLEOTIDE SEQUENCE [LARGE SCALE GENOMIC DNA]</scope>
    <source>
        <strain evidence="4">NY0173</strain>
    </source>
</reference>
<dbReference type="InterPro" id="IPR000195">
    <property type="entry name" value="Rab-GAP-TBC_dom"/>
</dbReference>
<name>A0A9K3CRB8_9EUKA</name>
<dbReference type="InterPro" id="IPR035969">
    <property type="entry name" value="Rab-GAP_TBC_sf"/>
</dbReference>
<feature type="region of interest" description="Disordered" evidence="2">
    <location>
        <begin position="101"/>
        <end position="124"/>
    </location>
</feature>
<dbReference type="EMBL" id="BDIP01000384">
    <property type="protein sequence ID" value="GIQ81407.1"/>
    <property type="molecule type" value="Genomic_DNA"/>
</dbReference>
<dbReference type="SMART" id="SM00164">
    <property type="entry name" value="TBC"/>
    <property type="match status" value="1"/>
</dbReference>
<dbReference type="AlphaFoldDB" id="A0A9K3CRB8"/>
<feature type="compositionally biased region" description="Basic and acidic residues" evidence="2">
    <location>
        <begin position="531"/>
        <end position="541"/>
    </location>
</feature>
<dbReference type="GO" id="GO:0005096">
    <property type="term" value="F:GTPase activator activity"/>
    <property type="evidence" value="ECO:0007669"/>
    <property type="project" value="UniProtKB-KW"/>
</dbReference>
<evidence type="ECO:0000313" key="5">
    <source>
        <dbReference type="Proteomes" id="UP000265618"/>
    </source>
</evidence>
<feature type="non-terminal residue" evidence="4">
    <location>
        <position position="1"/>
    </location>
</feature>
<evidence type="ECO:0000259" key="3">
    <source>
        <dbReference type="PROSITE" id="PS50086"/>
    </source>
</evidence>
<comment type="caution">
    <text evidence="4">The sequence shown here is derived from an EMBL/GenBank/DDBJ whole genome shotgun (WGS) entry which is preliminary data.</text>
</comment>
<evidence type="ECO:0000313" key="4">
    <source>
        <dbReference type="EMBL" id="GIQ81407.1"/>
    </source>
</evidence>
<sequence>VGEGEGNLGRRVGRPSTLGVASARERESDLALLREECRELQTLNFRKLAINACQGGLGGSALRPLYWMLFLKVLDGSYDDWLGELMDHRCTYEYKSRGNIDGEESQKEVSNPSQPEGERERVEEEEIEVEIDINADGEFVDNPLCLEPGSVYNKEAQRQELQSTILLDLRRLPSVFCQNDEVVDDLLAILTVYCTEHNTVSYRQGMHEIAATLHYALGQTYGIVGQMASSPAPGSVDVSNGTQVVREYVGPVDQGEAEGERERESNYQYIGRLLDPQYQRHDTYSMFCKVMEVMGSWYVSGDRKPNERIQADRQKAEIEIRSWNILDILKTHSKDVYLHLMDLDVEPVIFSVRWLRVLFGREFVTEHGLLIWDVILADGYLCESPLRLTNYLAASMLLQLRPLLLRADAMEVLHILMKPHDLFLKASEVEVFHILHRALHLCKAPHVPTDREDTVVTPTSSTLAVPVPLPQSQLGKGTRGRERERDKCKGDPSQSTEQSEISVHLQCLQEFIGEELSAEMARIGTLIGRDQPQKGEAKAESEGEGEGEGDEADGVEAITEGSEGEREDGETADRPLGQGETDVIESCLGELAFCSSVLRHQHPLSDDPANLLQIISIARGGVDIKEGELTANEQLELNQTIRMYVLAQRQELRRLATHNAELRQRVRDLESKESKE</sequence>
<dbReference type="Proteomes" id="UP000265618">
    <property type="component" value="Unassembled WGS sequence"/>
</dbReference>
<feature type="region of interest" description="Disordered" evidence="2">
    <location>
        <begin position="527"/>
        <end position="555"/>
    </location>
</feature>
<feature type="domain" description="Rab-GAP TBC" evidence="3">
    <location>
        <begin position="57"/>
        <end position="379"/>
    </location>
</feature>
<evidence type="ECO:0000256" key="2">
    <source>
        <dbReference type="SAM" id="MobiDB-lite"/>
    </source>
</evidence>
<evidence type="ECO:0000256" key="1">
    <source>
        <dbReference type="ARBA" id="ARBA00022468"/>
    </source>
</evidence>